<name>A0ABC9Y550_GRUJA</name>
<protein>
    <submittedName>
        <fullName evidence="1">Uncharacterized protein</fullName>
    </submittedName>
</protein>
<reference evidence="1 2" key="1">
    <citation type="submission" date="2024-06" db="EMBL/GenBank/DDBJ databases">
        <title>The draft genome of Grus japonensis, version 3.</title>
        <authorList>
            <person name="Nabeshima K."/>
            <person name="Suzuki S."/>
            <person name="Onuma M."/>
        </authorList>
    </citation>
    <scope>NUCLEOTIDE SEQUENCE [LARGE SCALE GENOMIC DNA]</scope>
    <source>
        <strain evidence="1 2">451A</strain>
    </source>
</reference>
<sequence>MWNFNHPNNIQKSNAVGHKQSRRFLECVDVSSLAQVIKVPIEADALPKPHTYKKEELVGNMKVSSSLGSSDHKMVKCRTLRGGSFAKSLDK</sequence>
<proteinExistence type="predicted"/>
<dbReference type="Proteomes" id="UP001623348">
    <property type="component" value="Unassembled WGS sequence"/>
</dbReference>
<dbReference type="AlphaFoldDB" id="A0ABC9Y550"/>
<accession>A0ABC9Y550</accession>
<evidence type="ECO:0000313" key="2">
    <source>
        <dbReference type="Proteomes" id="UP001623348"/>
    </source>
</evidence>
<dbReference type="EMBL" id="BAAFJT010000040">
    <property type="protein sequence ID" value="GAB0204676.1"/>
    <property type="molecule type" value="Genomic_DNA"/>
</dbReference>
<keyword evidence="2" id="KW-1185">Reference proteome</keyword>
<evidence type="ECO:0000313" key="1">
    <source>
        <dbReference type="EMBL" id="GAB0204676.1"/>
    </source>
</evidence>
<organism evidence="1 2">
    <name type="scientific">Grus japonensis</name>
    <name type="common">Japanese crane</name>
    <name type="synonym">Red-crowned crane</name>
    <dbReference type="NCBI Taxonomy" id="30415"/>
    <lineage>
        <taxon>Eukaryota</taxon>
        <taxon>Metazoa</taxon>
        <taxon>Chordata</taxon>
        <taxon>Craniata</taxon>
        <taxon>Vertebrata</taxon>
        <taxon>Euteleostomi</taxon>
        <taxon>Archelosauria</taxon>
        <taxon>Archosauria</taxon>
        <taxon>Dinosauria</taxon>
        <taxon>Saurischia</taxon>
        <taxon>Theropoda</taxon>
        <taxon>Coelurosauria</taxon>
        <taxon>Aves</taxon>
        <taxon>Neognathae</taxon>
        <taxon>Neoaves</taxon>
        <taxon>Gruiformes</taxon>
        <taxon>Gruidae</taxon>
        <taxon>Grus</taxon>
    </lineage>
</organism>
<comment type="caution">
    <text evidence="1">The sequence shown here is derived from an EMBL/GenBank/DDBJ whole genome shotgun (WGS) entry which is preliminary data.</text>
</comment>
<gene>
    <name evidence="1" type="ORF">GRJ2_002933200</name>
</gene>